<dbReference type="GO" id="GO:0016787">
    <property type="term" value="F:hydrolase activity"/>
    <property type="evidence" value="ECO:0007669"/>
    <property type="project" value="UniProtKB-KW"/>
</dbReference>
<keyword evidence="4" id="KW-1185">Reference proteome</keyword>
<comment type="similarity">
    <text evidence="1">Belongs to the 'GDSL' lipolytic enzyme family.</text>
</comment>
<dbReference type="Pfam" id="PF00657">
    <property type="entry name" value="Lipase_GDSL"/>
    <property type="match status" value="1"/>
</dbReference>
<protein>
    <submittedName>
        <fullName evidence="3">Rhamnogalacturonan acetylesterase YesY</fullName>
        <ecNumber evidence="3">3.1.1.-</ecNumber>
    </submittedName>
</protein>
<sequence length="219" mass="24857">MADRNPTTLYIAGDSTVQTYGADRAPQAGWGQFIAEYFTDDLRFVNRAIGGRSSRTFIEEGRLEAILNEIKENDYLLVQMGHNDSTVSKPERYTEPYGAYKQYLKMYIEGARLRKSNPILFTPVGRLHYEDGAFINDFPDYCHAMKQVAGELEVPIVDLMARSLEQYTQLGYERATRLFMISSNGTDCTHITEEGAKCIANLVSQGIRELNLPISRYVK</sequence>
<accession>A0ABM8VDE3</accession>
<evidence type="ECO:0000256" key="1">
    <source>
        <dbReference type="ARBA" id="ARBA00008668"/>
    </source>
</evidence>
<evidence type="ECO:0000313" key="4">
    <source>
        <dbReference type="Proteomes" id="UP000730618"/>
    </source>
</evidence>
<reference evidence="3 4" key="1">
    <citation type="submission" date="2021-06" db="EMBL/GenBank/DDBJ databases">
        <authorList>
            <person name="Criscuolo A."/>
        </authorList>
    </citation>
    <scope>NUCLEOTIDE SEQUENCE [LARGE SCALE GENOMIC DNA]</scope>
    <source>
        <strain evidence="4">CIP 111802</strain>
    </source>
</reference>
<dbReference type="PANTHER" id="PTHR43695">
    <property type="entry name" value="PUTATIVE (AFU_ORTHOLOGUE AFUA_2G17250)-RELATED"/>
    <property type="match status" value="1"/>
</dbReference>
<evidence type="ECO:0000256" key="2">
    <source>
        <dbReference type="ARBA" id="ARBA00022801"/>
    </source>
</evidence>
<name>A0ABM8VDE3_9BACL</name>
<dbReference type="EMBL" id="CAJVCE010000003">
    <property type="protein sequence ID" value="CAG7627410.1"/>
    <property type="molecule type" value="Genomic_DNA"/>
</dbReference>
<dbReference type="InterPro" id="IPR037459">
    <property type="entry name" value="RhgT-like"/>
</dbReference>
<gene>
    <name evidence="3" type="primary">yesY</name>
    <name evidence="3" type="ORF">PAECIP111802_01351</name>
</gene>
<keyword evidence="2 3" id="KW-0378">Hydrolase</keyword>
<comment type="caution">
    <text evidence="3">The sequence shown here is derived from an EMBL/GenBank/DDBJ whole genome shotgun (WGS) entry which is preliminary data.</text>
</comment>
<dbReference type="PANTHER" id="PTHR43695:SF1">
    <property type="entry name" value="RHAMNOGALACTURONAN ACETYLESTERASE"/>
    <property type="match status" value="1"/>
</dbReference>
<organism evidence="3 4">
    <name type="scientific">Paenibacillus allorhizosphaerae</name>
    <dbReference type="NCBI Taxonomy" id="2849866"/>
    <lineage>
        <taxon>Bacteria</taxon>
        <taxon>Bacillati</taxon>
        <taxon>Bacillota</taxon>
        <taxon>Bacilli</taxon>
        <taxon>Bacillales</taxon>
        <taxon>Paenibacillaceae</taxon>
        <taxon>Paenibacillus</taxon>
    </lineage>
</organism>
<dbReference type="CDD" id="cd01821">
    <property type="entry name" value="Rhamnogalacturan_acetylesterase_like"/>
    <property type="match status" value="1"/>
</dbReference>
<dbReference type="Proteomes" id="UP000730618">
    <property type="component" value="Unassembled WGS sequence"/>
</dbReference>
<dbReference type="InterPro" id="IPR001087">
    <property type="entry name" value="GDSL"/>
</dbReference>
<dbReference type="EC" id="3.1.1.-" evidence="3"/>
<proteinExistence type="inferred from homology"/>
<evidence type="ECO:0000313" key="3">
    <source>
        <dbReference type="EMBL" id="CAG7627410.1"/>
    </source>
</evidence>
<dbReference type="RefSeq" id="WP_218097696.1">
    <property type="nucleotide sequence ID" value="NZ_CAJVCE010000003.1"/>
</dbReference>